<gene>
    <name evidence="10" type="ORF">ISF6_3879</name>
</gene>
<dbReference type="SUPFAM" id="SSF55920">
    <property type="entry name" value="Creatinase/aminopeptidase"/>
    <property type="match status" value="1"/>
</dbReference>
<keyword evidence="6 10" id="KW-0378">Hydrolase</keyword>
<evidence type="ECO:0000256" key="1">
    <source>
        <dbReference type="ARBA" id="ARBA00001424"/>
    </source>
</evidence>
<dbReference type="GO" id="GO:0004177">
    <property type="term" value="F:aminopeptidase activity"/>
    <property type="evidence" value="ECO:0007669"/>
    <property type="project" value="UniProtKB-KW"/>
</dbReference>
<feature type="compositionally biased region" description="Basic residues" evidence="8">
    <location>
        <begin position="50"/>
        <end position="66"/>
    </location>
</feature>
<dbReference type="GO" id="GO:0006508">
    <property type="term" value="P:proteolysis"/>
    <property type="evidence" value="ECO:0007669"/>
    <property type="project" value="TreeGrafter"/>
</dbReference>
<evidence type="ECO:0000256" key="8">
    <source>
        <dbReference type="SAM" id="MobiDB-lite"/>
    </source>
</evidence>
<comment type="similarity">
    <text evidence="3">Belongs to the peptidase M24B family.</text>
</comment>
<dbReference type="PANTHER" id="PTHR43226">
    <property type="entry name" value="XAA-PRO AMINOPEPTIDASE 3"/>
    <property type="match status" value="1"/>
</dbReference>
<keyword evidence="10" id="KW-0031">Aminopeptidase</keyword>
<dbReference type="Gene3D" id="3.90.230.10">
    <property type="entry name" value="Creatinase/methionine aminopeptidase superfamily"/>
    <property type="match status" value="1"/>
</dbReference>
<evidence type="ECO:0000256" key="4">
    <source>
        <dbReference type="ARBA" id="ARBA00012574"/>
    </source>
</evidence>
<protein>
    <recommendedName>
        <fullName evidence="4">Xaa-Pro aminopeptidase</fullName>
        <ecNumber evidence="4">3.4.11.9</ecNumber>
    </recommendedName>
</protein>
<evidence type="ECO:0000256" key="2">
    <source>
        <dbReference type="ARBA" id="ARBA00001936"/>
    </source>
</evidence>
<dbReference type="GO" id="GO:0005829">
    <property type="term" value="C:cytosol"/>
    <property type="evidence" value="ECO:0007669"/>
    <property type="project" value="TreeGrafter"/>
</dbReference>
<comment type="caution">
    <text evidence="10">The sequence shown here is derived from an EMBL/GenBank/DDBJ whole genome shotgun (WGS) entry which is preliminary data.</text>
</comment>
<evidence type="ECO:0000313" key="11">
    <source>
        <dbReference type="Proteomes" id="UP000037660"/>
    </source>
</evidence>
<sequence>MRDGQLVLIDAGCELDGYASDITRNFPANGRFSGPQRALYDLGGRSCGVPRHRHPHRGRRHRQRQRLRADHARRAGEGGRDRGADALARAPRPVHRRRSGGAPPAASQLGLQHFHCIGHSGTCASSLALSRWDARMTS</sequence>
<keyword evidence="10" id="KW-0645">Protease</keyword>
<dbReference type="EMBL" id="BBYR01000006">
    <property type="protein sequence ID" value="GAP34100.1"/>
    <property type="molecule type" value="Genomic_DNA"/>
</dbReference>
<evidence type="ECO:0000256" key="3">
    <source>
        <dbReference type="ARBA" id="ARBA00008766"/>
    </source>
</evidence>
<dbReference type="Pfam" id="PF00557">
    <property type="entry name" value="Peptidase_M24"/>
    <property type="match status" value="1"/>
</dbReference>
<keyword evidence="5" id="KW-0479">Metal-binding</keyword>
<dbReference type="GO" id="GO:0046872">
    <property type="term" value="F:metal ion binding"/>
    <property type="evidence" value="ECO:0007669"/>
    <property type="project" value="UniProtKB-KW"/>
</dbReference>
<dbReference type="Proteomes" id="UP000037660">
    <property type="component" value="Unassembled WGS sequence"/>
</dbReference>
<evidence type="ECO:0000256" key="5">
    <source>
        <dbReference type="ARBA" id="ARBA00022723"/>
    </source>
</evidence>
<feature type="region of interest" description="Disordered" evidence="8">
    <location>
        <begin position="43"/>
        <end position="106"/>
    </location>
</feature>
<name>A0A0K8NVY6_PISS1</name>
<dbReference type="InterPro" id="IPR000994">
    <property type="entry name" value="Pept_M24"/>
</dbReference>
<dbReference type="STRING" id="1547922.ISF6_3879"/>
<organism evidence="10 11">
    <name type="scientific">Piscinibacter sakaiensis</name>
    <name type="common">Ideonella sakaiensis</name>
    <dbReference type="NCBI Taxonomy" id="1547922"/>
    <lineage>
        <taxon>Bacteria</taxon>
        <taxon>Pseudomonadati</taxon>
        <taxon>Pseudomonadota</taxon>
        <taxon>Betaproteobacteria</taxon>
        <taxon>Burkholderiales</taxon>
        <taxon>Sphaerotilaceae</taxon>
        <taxon>Piscinibacter</taxon>
    </lineage>
</organism>
<dbReference type="PANTHER" id="PTHR43226:SF4">
    <property type="entry name" value="XAA-PRO AMINOPEPTIDASE 3"/>
    <property type="match status" value="1"/>
</dbReference>
<keyword evidence="7" id="KW-0464">Manganese</keyword>
<proteinExistence type="inferred from homology"/>
<comment type="cofactor">
    <cofactor evidence="2">
        <name>Mn(2+)</name>
        <dbReference type="ChEBI" id="CHEBI:29035"/>
    </cofactor>
</comment>
<accession>A0A0K8NVY6</accession>
<evidence type="ECO:0000256" key="7">
    <source>
        <dbReference type="ARBA" id="ARBA00023211"/>
    </source>
</evidence>
<dbReference type="AlphaFoldDB" id="A0A0K8NVY6"/>
<reference evidence="10 11" key="2">
    <citation type="journal article" date="2016" name="Science">
        <title>A bacterium that degrades and assimilates poly(ethylene terephthalate).</title>
        <authorList>
            <person name="Yoshida S."/>
            <person name="Hiraga K."/>
            <person name="Takehana T."/>
            <person name="Taniguchi I."/>
            <person name="Yamaji H."/>
            <person name="Maeda Y."/>
            <person name="Toyohara K."/>
            <person name="Miyamoto K."/>
            <person name="Kimura Y."/>
            <person name="Oda K."/>
        </authorList>
    </citation>
    <scope>NUCLEOTIDE SEQUENCE [LARGE SCALE GENOMIC DNA]</scope>
    <source>
        <strain evidence="11">NBRC 110686 / TISTR 2288 / 201-F6</strain>
    </source>
</reference>
<keyword evidence="11" id="KW-1185">Reference proteome</keyword>
<feature type="compositionally biased region" description="Basic and acidic residues" evidence="8">
    <location>
        <begin position="67"/>
        <end position="84"/>
    </location>
</feature>
<evidence type="ECO:0000259" key="9">
    <source>
        <dbReference type="Pfam" id="PF00557"/>
    </source>
</evidence>
<dbReference type="InterPro" id="IPR036005">
    <property type="entry name" value="Creatinase/aminopeptidase-like"/>
</dbReference>
<reference evidence="11" key="1">
    <citation type="submission" date="2015-07" db="EMBL/GenBank/DDBJ databases">
        <title>Discovery of a poly(ethylene terephthalate assimilation.</title>
        <authorList>
            <person name="Yoshida S."/>
            <person name="Hiraga K."/>
            <person name="Takehana T."/>
            <person name="Taniguchi I."/>
            <person name="Yamaji H."/>
            <person name="Maeda Y."/>
            <person name="Toyohara K."/>
            <person name="Miyamoto K."/>
            <person name="Kimura Y."/>
            <person name="Oda K."/>
        </authorList>
    </citation>
    <scope>NUCLEOTIDE SEQUENCE [LARGE SCALE GENOMIC DNA]</scope>
    <source>
        <strain evidence="11">NBRC 110686 / TISTR 2288 / 201-F6</strain>
    </source>
</reference>
<dbReference type="EC" id="3.4.11.9" evidence="4"/>
<evidence type="ECO:0000256" key="6">
    <source>
        <dbReference type="ARBA" id="ARBA00022801"/>
    </source>
</evidence>
<evidence type="ECO:0000313" key="10">
    <source>
        <dbReference type="EMBL" id="GAP34100.1"/>
    </source>
</evidence>
<dbReference type="InterPro" id="IPR052433">
    <property type="entry name" value="X-Pro_dipept-like"/>
</dbReference>
<comment type="catalytic activity">
    <reaction evidence="1">
        <text>Release of any N-terminal amino acid, including proline, that is linked to proline, even from a dipeptide or tripeptide.</text>
        <dbReference type="EC" id="3.4.11.9"/>
    </reaction>
</comment>
<feature type="domain" description="Peptidase M24" evidence="9">
    <location>
        <begin position="2"/>
        <end position="42"/>
    </location>
</feature>